<dbReference type="GeneID" id="33566685"/>
<dbReference type="Proteomes" id="UP000193648">
    <property type="component" value="Unassembled WGS sequence"/>
</dbReference>
<reference evidence="7 8" key="1">
    <citation type="submission" date="2016-07" db="EMBL/GenBank/DDBJ databases">
        <title>Pervasive Adenine N6-methylation of Active Genes in Fungi.</title>
        <authorList>
            <consortium name="DOE Joint Genome Institute"/>
            <person name="Mondo S.J."/>
            <person name="Dannebaum R.O."/>
            <person name="Kuo R.C."/>
            <person name="Labutti K."/>
            <person name="Haridas S."/>
            <person name="Kuo A."/>
            <person name="Salamov A."/>
            <person name="Ahrendt S.R."/>
            <person name="Lipzen A."/>
            <person name="Sullivan W."/>
            <person name="Andreopoulos W.B."/>
            <person name="Clum A."/>
            <person name="Lindquist E."/>
            <person name="Daum C."/>
            <person name="Ramamoorthy G.K."/>
            <person name="Gryganskyi A."/>
            <person name="Culley D."/>
            <person name="Magnuson J.K."/>
            <person name="James T.Y."/>
            <person name="O'Malley M.A."/>
            <person name="Stajich J.E."/>
            <person name="Spatafora J.W."/>
            <person name="Visel A."/>
            <person name="Grigoriev I.V."/>
        </authorList>
    </citation>
    <scope>NUCLEOTIDE SEQUENCE [LARGE SCALE GENOMIC DNA]</scope>
    <source>
        <strain evidence="7 8">NRRL 3116</strain>
    </source>
</reference>
<evidence type="ECO:0000313" key="8">
    <source>
        <dbReference type="Proteomes" id="UP000193648"/>
    </source>
</evidence>
<name>A0A1Y2GHD2_9FUNG</name>
<dbReference type="PANTHER" id="PTHR44006:SF1">
    <property type="entry name" value="U5 SMALL NUCLEAR RIBONUCLEOPROTEIN 40 KDA PROTEIN"/>
    <property type="match status" value="1"/>
</dbReference>
<dbReference type="PANTHER" id="PTHR44006">
    <property type="entry name" value="U5 SMALL NUCLEAR RIBONUCLEOPROTEIN 40 KDA PROTEIN"/>
    <property type="match status" value="1"/>
</dbReference>
<dbReference type="GO" id="GO:0008380">
    <property type="term" value="P:RNA splicing"/>
    <property type="evidence" value="ECO:0007669"/>
    <property type="project" value="UniProtKB-KW"/>
</dbReference>
<dbReference type="Gene3D" id="2.130.10.10">
    <property type="entry name" value="YVTN repeat-like/Quinoprotein amine dehydrogenase"/>
    <property type="match status" value="1"/>
</dbReference>
<dbReference type="GO" id="GO:0006397">
    <property type="term" value="P:mRNA processing"/>
    <property type="evidence" value="ECO:0007669"/>
    <property type="project" value="UniProtKB-KW"/>
</dbReference>
<protein>
    <submittedName>
        <fullName evidence="7">U5 snRNP-specific protein-like factor</fullName>
    </submittedName>
</protein>
<dbReference type="InterPro" id="IPR036322">
    <property type="entry name" value="WD40_repeat_dom_sf"/>
</dbReference>
<feature type="region of interest" description="Disordered" evidence="6">
    <location>
        <begin position="1"/>
        <end position="27"/>
    </location>
</feature>
<dbReference type="InterPro" id="IPR020472">
    <property type="entry name" value="WD40_PAC1"/>
</dbReference>
<dbReference type="InterPro" id="IPR052234">
    <property type="entry name" value="U5_snRNP_Component"/>
</dbReference>
<gene>
    <name evidence="7" type="ORF">BCR41DRAFT_357225</name>
</gene>
<feature type="repeat" description="WD" evidence="5">
    <location>
        <begin position="100"/>
        <end position="141"/>
    </location>
</feature>
<keyword evidence="1 5" id="KW-0853">WD repeat</keyword>
<comment type="caution">
    <text evidence="7">The sequence shown here is derived from an EMBL/GenBank/DDBJ whole genome shotgun (WGS) entry which is preliminary data.</text>
</comment>
<dbReference type="SUPFAM" id="SSF50978">
    <property type="entry name" value="WD40 repeat-like"/>
    <property type="match status" value="1"/>
</dbReference>
<organism evidence="7 8">
    <name type="scientific">Lobosporangium transversale</name>
    <dbReference type="NCBI Taxonomy" id="64571"/>
    <lineage>
        <taxon>Eukaryota</taxon>
        <taxon>Fungi</taxon>
        <taxon>Fungi incertae sedis</taxon>
        <taxon>Mucoromycota</taxon>
        <taxon>Mortierellomycotina</taxon>
        <taxon>Mortierellomycetes</taxon>
        <taxon>Mortierellales</taxon>
        <taxon>Mortierellaceae</taxon>
        <taxon>Lobosporangium</taxon>
    </lineage>
</organism>
<evidence type="ECO:0000313" key="7">
    <source>
        <dbReference type="EMBL" id="ORZ10945.1"/>
    </source>
</evidence>
<dbReference type="OrthoDB" id="1068471at2759"/>
<evidence type="ECO:0000256" key="2">
    <source>
        <dbReference type="ARBA" id="ARBA00022664"/>
    </source>
</evidence>
<dbReference type="PROSITE" id="PS50082">
    <property type="entry name" value="WD_REPEATS_2"/>
    <property type="match status" value="4"/>
</dbReference>
<dbReference type="RefSeq" id="XP_021879462.1">
    <property type="nucleotide sequence ID" value="XM_022024841.1"/>
</dbReference>
<dbReference type="AlphaFoldDB" id="A0A1Y2GHD2"/>
<dbReference type="PRINTS" id="PR00320">
    <property type="entry name" value="GPROTEINBRPT"/>
</dbReference>
<dbReference type="SMART" id="SM00320">
    <property type="entry name" value="WD40"/>
    <property type="match status" value="5"/>
</dbReference>
<evidence type="ECO:0000256" key="4">
    <source>
        <dbReference type="ARBA" id="ARBA00023187"/>
    </source>
</evidence>
<dbReference type="InterPro" id="IPR001680">
    <property type="entry name" value="WD40_rpt"/>
</dbReference>
<evidence type="ECO:0000256" key="1">
    <source>
        <dbReference type="ARBA" id="ARBA00022574"/>
    </source>
</evidence>
<evidence type="ECO:0000256" key="3">
    <source>
        <dbReference type="ARBA" id="ARBA00022737"/>
    </source>
</evidence>
<dbReference type="STRING" id="64571.A0A1Y2GHD2"/>
<dbReference type="PROSITE" id="PS00678">
    <property type="entry name" value="WD_REPEATS_1"/>
    <property type="match status" value="2"/>
</dbReference>
<dbReference type="InParanoid" id="A0A1Y2GHD2"/>
<dbReference type="GO" id="GO:0071013">
    <property type="term" value="C:catalytic step 2 spliceosome"/>
    <property type="evidence" value="ECO:0007669"/>
    <property type="project" value="TreeGrafter"/>
</dbReference>
<dbReference type="GO" id="GO:0003723">
    <property type="term" value="F:RNA binding"/>
    <property type="evidence" value="ECO:0007669"/>
    <property type="project" value="TreeGrafter"/>
</dbReference>
<feature type="repeat" description="WD" evidence="5">
    <location>
        <begin position="191"/>
        <end position="225"/>
    </location>
</feature>
<keyword evidence="2" id="KW-0507">mRNA processing</keyword>
<keyword evidence="8" id="KW-1185">Reference proteome</keyword>
<sequence>MDKRRDPPTSEGALVKRQKADESGAQSNAVTIQTKGASGALVQTVKRTSALKAPILLLQGQSEFHTCKFSPSGEHIASAGTGGNINLWNTYGDCNNYGDIKGHSGTISELHWSRDNSMIFTAGTDKSCGVFDVQTGERIKRFKGHSTFVNSCSPARRGPELLASGSDDGSVKIWDLRSKNAVETFESPYQITAVSFSDAGDLVFAGGIDNTIAAWDLRKKAVSYSLVGHQDTISGISLSPDGNQLLSNAMDNTVRTWDVKPFSATGNRLLKTFEGAPHGFEKNLVRPAWSKDGAMIGSDKTMFLGEINPSK</sequence>
<dbReference type="FunCoup" id="A0A1Y2GHD2">
    <property type="interactions" value="1051"/>
</dbReference>
<dbReference type="InterPro" id="IPR015943">
    <property type="entry name" value="WD40/YVTN_repeat-like_dom_sf"/>
</dbReference>
<feature type="repeat" description="WD" evidence="5">
    <location>
        <begin position="142"/>
        <end position="184"/>
    </location>
</feature>
<feature type="repeat" description="WD" evidence="5">
    <location>
        <begin position="226"/>
        <end position="260"/>
    </location>
</feature>
<keyword evidence="3" id="KW-0677">Repeat</keyword>
<keyword evidence="4" id="KW-0508">mRNA splicing</keyword>
<proteinExistence type="predicted"/>
<evidence type="ECO:0000256" key="5">
    <source>
        <dbReference type="PROSITE-ProRule" id="PRU00221"/>
    </source>
</evidence>
<dbReference type="CDD" id="cd00200">
    <property type="entry name" value="WD40"/>
    <property type="match status" value="1"/>
</dbReference>
<evidence type="ECO:0000256" key="6">
    <source>
        <dbReference type="SAM" id="MobiDB-lite"/>
    </source>
</evidence>
<dbReference type="EMBL" id="MCFF01000029">
    <property type="protein sequence ID" value="ORZ10945.1"/>
    <property type="molecule type" value="Genomic_DNA"/>
</dbReference>
<dbReference type="InterPro" id="IPR019775">
    <property type="entry name" value="WD40_repeat_CS"/>
</dbReference>
<dbReference type="Pfam" id="PF00400">
    <property type="entry name" value="WD40"/>
    <property type="match status" value="5"/>
</dbReference>
<accession>A0A1Y2GHD2</accession>
<dbReference type="PROSITE" id="PS50294">
    <property type="entry name" value="WD_REPEATS_REGION"/>
    <property type="match status" value="3"/>
</dbReference>